<dbReference type="AlphaFoldDB" id="A0AAV7MIR4"/>
<evidence type="ECO:0000313" key="3">
    <source>
        <dbReference type="Proteomes" id="UP001066276"/>
    </source>
</evidence>
<dbReference type="Proteomes" id="UP001066276">
    <property type="component" value="Chromosome 10"/>
</dbReference>
<feature type="region of interest" description="Disordered" evidence="1">
    <location>
        <begin position="1"/>
        <end position="86"/>
    </location>
</feature>
<name>A0AAV7MIR4_PLEWA</name>
<gene>
    <name evidence="2" type="ORF">NDU88_005217</name>
</gene>
<comment type="caution">
    <text evidence="2">The sequence shown here is derived from an EMBL/GenBank/DDBJ whole genome shotgun (WGS) entry which is preliminary data.</text>
</comment>
<accession>A0AAV7MIR4</accession>
<sequence>MTARTTLGGWESEQGGREGGSGRSGLGAVPGSDHPGSFPPRPQTARLSPTREPPLETGEPDLEGGGNAPLTTSKKKSGRLAEVPYRDWVWTGAVPLTPMRTGEDE</sequence>
<dbReference type="EMBL" id="JANPWB010000014">
    <property type="protein sequence ID" value="KAJ1100130.1"/>
    <property type="molecule type" value="Genomic_DNA"/>
</dbReference>
<proteinExistence type="predicted"/>
<evidence type="ECO:0000256" key="1">
    <source>
        <dbReference type="SAM" id="MobiDB-lite"/>
    </source>
</evidence>
<keyword evidence="3" id="KW-1185">Reference proteome</keyword>
<protein>
    <submittedName>
        <fullName evidence="2">Uncharacterized protein</fullName>
    </submittedName>
</protein>
<evidence type="ECO:0000313" key="2">
    <source>
        <dbReference type="EMBL" id="KAJ1100130.1"/>
    </source>
</evidence>
<organism evidence="2 3">
    <name type="scientific">Pleurodeles waltl</name>
    <name type="common">Iberian ribbed newt</name>
    <dbReference type="NCBI Taxonomy" id="8319"/>
    <lineage>
        <taxon>Eukaryota</taxon>
        <taxon>Metazoa</taxon>
        <taxon>Chordata</taxon>
        <taxon>Craniata</taxon>
        <taxon>Vertebrata</taxon>
        <taxon>Euteleostomi</taxon>
        <taxon>Amphibia</taxon>
        <taxon>Batrachia</taxon>
        <taxon>Caudata</taxon>
        <taxon>Salamandroidea</taxon>
        <taxon>Salamandridae</taxon>
        <taxon>Pleurodelinae</taxon>
        <taxon>Pleurodeles</taxon>
    </lineage>
</organism>
<reference evidence="2" key="1">
    <citation type="journal article" date="2022" name="bioRxiv">
        <title>Sequencing and chromosome-scale assembly of the giantPleurodeles waltlgenome.</title>
        <authorList>
            <person name="Brown T."/>
            <person name="Elewa A."/>
            <person name="Iarovenko S."/>
            <person name="Subramanian E."/>
            <person name="Araus A.J."/>
            <person name="Petzold A."/>
            <person name="Susuki M."/>
            <person name="Suzuki K.-i.T."/>
            <person name="Hayashi T."/>
            <person name="Toyoda A."/>
            <person name="Oliveira C."/>
            <person name="Osipova E."/>
            <person name="Leigh N.D."/>
            <person name="Simon A."/>
            <person name="Yun M.H."/>
        </authorList>
    </citation>
    <scope>NUCLEOTIDE SEQUENCE</scope>
    <source>
        <strain evidence="2">20211129_DDA</strain>
        <tissue evidence="2">Liver</tissue>
    </source>
</reference>